<proteinExistence type="predicted"/>
<protein>
    <recommendedName>
        <fullName evidence="3">GcrA cell cycle regulator</fullName>
    </recommendedName>
</protein>
<evidence type="ECO:0000313" key="1">
    <source>
        <dbReference type="EMBL" id="MQY48210.1"/>
    </source>
</evidence>
<dbReference type="Proteomes" id="UP000435138">
    <property type="component" value="Unassembled WGS sequence"/>
</dbReference>
<keyword evidence="2" id="KW-1185">Reference proteome</keyword>
<dbReference type="EMBL" id="WIXI01000047">
    <property type="protein sequence ID" value="MQY48210.1"/>
    <property type="molecule type" value="Genomic_DNA"/>
</dbReference>
<accession>A0A6A8AEL8</accession>
<evidence type="ECO:0008006" key="3">
    <source>
        <dbReference type="Google" id="ProtNLM"/>
    </source>
</evidence>
<evidence type="ECO:0000313" key="2">
    <source>
        <dbReference type="Proteomes" id="UP000435138"/>
    </source>
</evidence>
<organism evidence="1 2">
    <name type="scientific">Endobacterium cereale</name>
    <dbReference type="NCBI Taxonomy" id="2663029"/>
    <lineage>
        <taxon>Bacteria</taxon>
        <taxon>Pseudomonadati</taxon>
        <taxon>Pseudomonadota</taxon>
        <taxon>Alphaproteobacteria</taxon>
        <taxon>Hyphomicrobiales</taxon>
        <taxon>Rhizobiaceae</taxon>
        <taxon>Endobacterium</taxon>
    </lineage>
</organism>
<dbReference type="InterPro" id="IPR011681">
    <property type="entry name" value="GcrA"/>
</dbReference>
<gene>
    <name evidence="1" type="ORF">GAO09_19435</name>
</gene>
<dbReference type="RefSeq" id="WP_153356192.1">
    <property type="nucleotide sequence ID" value="NZ_WIXI01000047.1"/>
</dbReference>
<reference evidence="1 2" key="1">
    <citation type="submission" date="2019-11" db="EMBL/GenBank/DDBJ databases">
        <title>Genome analysis of Rhizobacterium cereale a novel genus and species isolated from maize roots in North Spain.</title>
        <authorList>
            <person name="Menendez E."/>
            <person name="Flores-Felix J.D."/>
            <person name="Ramirez-Bahena M.-H."/>
            <person name="Igual J.M."/>
            <person name="Garcia-Fraile P."/>
            <person name="Peix A."/>
            <person name="Velazquez E."/>
        </authorList>
    </citation>
    <scope>NUCLEOTIDE SEQUENCE [LARGE SCALE GENOMIC DNA]</scope>
    <source>
        <strain evidence="1 2">RZME27</strain>
    </source>
</reference>
<comment type="caution">
    <text evidence="1">The sequence shown here is derived from an EMBL/GenBank/DDBJ whole genome shotgun (WGS) entry which is preliminary data.</text>
</comment>
<name>A0A6A8AEL8_9HYPH</name>
<dbReference type="AlphaFoldDB" id="A0A6A8AEL8"/>
<dbReference type="Pfam" id="PF07750">
    <property type="entry name" value="GcrA"/>
    <property type="match status" value="1"/>
</dbReference>
<sequence>MNIQNFKWTDENTARLAKLSAEGLTARMIGERMGISRNSVISKINRTPDLSFVKPPVKGVEEPAPPKRAVNPMTPEMVKKASRLWAEKRPAKEIAEAIGKSVSQLLNYAYSNRDIFPARPRGRTNYKVKRAPSAEPAPDCIDPSIFLPPAGYDADRLSHGKELHELTRRCCHWPLNNGGPFIFCAAPTQVINGYCEHHRVRSVKARVE</sequence>